<evidence type="ECO:0000256" key="1">
    <source>
        <dbReference type="SAM" id="MobiDB-lite"/>
    </source>
</evidence>
<dbReference type="EMBL" id="BJNY01000018">
    <property type="protein sequence ID" value="GED07307.1"/>
    <property type="molecule type" value="Genomic_DNA"/>
</dbReference>
<proteinExistence type="predicted"/>
<evidence type="ECO:0000313" key="3">
    <source>
        <dbReference type="Proteomes" id="UP000316612"/>
    </source>
</evidence>
<keyword evidence="3" id="KW-1185">Reference proteome</keyword>
<accession>A0A4Y4DRR3</accession>
<evidence type="ECO:0000313" key="2">
    <source>
        <dbReference type="EMBL" id="GED07307.1"/>
    </source>
</evidence>
<comment type="caution">
    <text evidence="2">The sequence shown here is derived from an EMBL/GenBank/DDBJ whole genome shotgun (WGS) entry which is preliminary data.</text>
</comment>
<gene>
    <name evidence="2" type="ORF">AUR04nite_28390</name>
</gene>
<feature type="region of interest" description="Disordered" evidence="1">
    <location>
        <begin position="1"/>
        <end position="20"/>
    </location>
</feature>
<dbReference type="AlphaFoldDB" id="A0A4Y4DRR3"/>
<protein>
    <submittedName>
        <fullName evidence="2">Uncharacterized protein</fullName>
    </submittedName>
</protein>
<dbReference type="Proteomes" id="UP000316612">
    <property type="component" value="Unassembled WGS sequence"/>
</dbReference>
<name>A0A4Y4DRR3_GLUUR</name>
<organism evidence="2 3">
    <name type="scientific">Glutamicibacter uratoxydans</name>
    <name type="common">Arthrobacter uratoxydans</name>
    <dbReference type="NCBI Taxonomy" id="43667"/>
    <lineage>
        <taxon>Bacteria</taxon>
        <taxon>Bacillati</taxon>
        <taxon>Actinomycetota</taxon>
        <taxon>Actinomycetes</taxon>
        <taxon>Micrococcales</taxon>
        <taxon>Micrococcaceae</taxon>
        <taxon>Glutamicibacter</taxon>
    </lineage>
</organism>
<reference evidence="2 3" key="1">
    <citation type="submission" date="2019-06" db="EMBL/GenBank/DDBJ databases">
        <title>Whole genome shotgun sequence of Glutamicibacter uratoxydans NBRC 15515.</title>
        <authorList>
            <person name="Hosoyama A."/>
            <person name="Uohara A."/>
            <person name="Ohji S."/>
            <person name="Ichikawa N."/>
        </authorList>
    </citation>
    <scope>NUCLEOTIDE SEQUENCE [LARGE SCALE GENOMIC DNA]</scope>
    <source>
        <strain evidence="2 3">NBRC 15515</strain>
    </source>
</reference>
<sequence length="133" mass="14527">MLGARDLNTSSCGKRNPWGRCAHRGFPPVGPLTESDVLSAIHCAPAAGNPEQRSLSIGKGYQQIGVAGSGNQQLFENRPDTLQLTAFPSQTKAVITEHRRMADLHRARQGTPPRFSYDTSQGKRIKVSLMRSQ</sequence>